<evidence type="ECO:0000256" key="1">
    <source>
        <dbReference type="ARBA" id="ARBA00022475"/>
    </source>
</evidence>
<dbReference type="InterPro" id="IPR050256">
    <property type="entry name" value="Glycosyltransferase_2"/>
</dbReference>
<feature type="domain" description="Glycosyltransferase 2-like" evidence="8">
    <location>
        <begin position="22"/>
        <end position="182"/>
    </location>
</feature>
<organism evidence="9 10">
    <name type="scientific">Desulforhopalus singaporensis</name>
    <dbReference type="NCBI Taxonomy" id="91360"/>
    <lineage>
        <taxon>Bacteria</taxon>
        <taxon>Pseudomonadati</taxon>
        <taxon>Thermodesulfobacteriota</taxon>
        <taxon>Desulfobulbia</taxon>
        <taxon>Desulfobulbales</taxon>
        <taxon>Desulfocapsaceae</taxon>
        <taxon>Desulforhopalus</taxon>
    </lineage>
</organism>
<evidence type="ECO:0000256" key="6">
    <source>
        <dbReference type="ARBA" id="ARBA00022989"/>
    </source>
</evidence>
<reference evidence="9 10" key="1">
    <citation type="submission" date="2016-10" db="EMBL/GenBank/DDBJ databases">
        <authorList>
            <person name="de Groot N.N."/>
        </authorList>
    </citation>
    <scope>NUCLEOTIDE SEQUENCE [LARGE SCALE GENOMIC DNA]</scope>
    <source>
        <strain evidence="9 10">DSM 12130</strain>
    </source>
</reference>
<keyword evidence="2" id="KW-0328">Glycosyltransferase</keyword>
<proteinExistence type="predicted"/>
<evidence type="ECO:0000313" key="9">
    <source>
        <dbReference type="EMBL" id="SDO66990.1"/>
    </source>
</evidence>
<gene>
    <name evidence="9" type="ORF">SAMN05660330_00786</name>
</gene>
<dbReference type="InterPro" id="IPR001173">
    <property type="entry name" value="Glyco_trans_2-like"/>
</dbReference>
<evidence type="ECO:0000313" key="10">
    <source>
        <dbReference type="Proteomes" id="UP000199073"/>
    </source>
</evidence>
<dbReference type="PANTHER" id="PTHR48090:SF3">
    <property type="entry name" value="UNDECAPRENYL-PHOSPHATE 4-DEOXY-4-FORMAMIDO-L-ARABINOSE TRANSFERASE"/>
    <property type="match status" value="1"/>
</dbReference>
<dbReference type="Proteomes" id="UP000199073">
    <property type="component" value="Unassembled WGS sequence"/>
</dbReference>
<evidence type="ECO:0000256" key="4">
    <source>
        <dbReference type="ARBA" id="ARBA00022692"/>
    </source>
</evidence>
<dbReference type="InterPro" id="IPR029044">
    <property type="entry name" value="Nucleotide-diphossugar_trans"/>
</dbReference>
<keyword evidence="3 9" id="KW-0808">Transferase</keyword>
<accession>A0A1H0LGA8</accession>
<evidence type="ECO:0000259" key="8">
    <source>
        <dbReference type="Pfam" id="PF00535"/>
    </source>
</evidence>
<sequence length="264" mass="29362">MVPEREDNIYGNSGEALQIHVSFVIPVYNNASSLLPLTDRITQAVNRTGHTFSIIFVDDGSCDGSWETIGRLAQHGRVQGFRLARNNGQHSAVLFGLFQSRAPVTIVMDADLQDRPEAIEILIKNYLNTGDDVIFAGRIGSYQSPFRMWTSNVYRRLLLAKLTGLPRGAGMYFLITRTACDKILALRMTRRPMVIGMIAAAGLTCSSYPCARQNRQHGKSGYTSLKRMRSAVNMLHCALFLKDGKKPSTVNYLDSIRVSECTSH</sequence>
<dbReference type="Gene3D" id="3.90.550.10">
    <property type="entry name" value="Spore Coat Polysaccharide Biosynthesis Protein SpsA, Chain A"/>
    <property type="match status" value="1"/>
</dbReference>
<keyword evidence="5" id="KW-0448">Lipopolysaccharide biosynthesis</keyword>
<dbReference type="GO" id="GO:0005886">
    <property type="term" value="C:plasma membrane"/>
    <property type="evidence" value="ECO:0007669"/>
    <property type="project" value="TreeGrafter"/>
</dbReference>
<keyword evidence="7" id="KW-0472">Membrane</keyword>
<evidence type="ECO:0000256" key="3">
    <source>
        <dbReference type="ARBA" id="ARBA00022679"/>
    </source>
</evidence>
<dbReference type="RefSeq" id="WP_176761072.1">
    <property type="nucleotide sequence ID" value="NZ_FNJI01000004.1"/>
</dbReference>
<keyword evidence="4" id="KW-0812">Transmembrane</keyword>
<keyword evidence="10" id="KW-1185">Reference proteome</keyword>
<evidence type="ECO:0000256" key="5">
    <source>
        <dbReference type="ARBA" id="ARBA00022985"/>
    </source>
</evidence>
<dbReference type="EMBL" id="FNJI01000004">
    <property type="protein sequence ID" value="SDO66990.1"/>
    <property type="molecule type" value="Genomic_DNA"/>
</dbReference>
<evidence type="ECO:0000256" key="7">
    <source>
        <dbReference type="ARBA" id="ARBA00023136"/>
    </source>
</evidence>
<dbReference type="GO" id="GO:0016757">
    <property type="term" value="F:glycosyltransferase activity"/>
    <property type="evidence" value="ECO:0007669"/>
    <property type="project" value="UniProtKB-KW"/>
</dbReference>
<name>A0A1H0LGA8_9BACT</name>
<dbReference type="GO" id="GO:0009103">
    <property type="term" value="P:lipopolysaccharide biosynthetic process"/>
    <property type="evidence" value="ECO:0007669"/>
    <property type="project" value="UniProtKB-KW"/>
</dbReference>
<dbReference type="CDD" id="cd04187">
    <property type="entry name" value="DPM1_like_bac"/>
    <property type="match status" value="1"/>
</dbReference>
<evidence type="ECO:0000256" key="2">
    <source>
        <dbReference type="ARBA" id="ARBA00022676"/>
    </source>
</evidence>
<dbReference type="PANTHER" id="PTHR48090">
    <property type="entry name" value="UNDECAPRENYL-PHOSPHATE 4-DEOXY-4-FORMAMIDO-L-ARABINOSE TRANSFERASE-RELATED"/>
    <property type="match status" value="1"/>
</dbReference>
<keyword evidence="6" id="KW-1133">Transmembrane helix</keyword>
<dbReference type="AlphaFoldDB" id="A0A1H0LGA8"/>
<keyword evidence="1" id="KW-1003">Cell membrane</keyword>
<protein>
    <submittedName>
        <fullName evidence="9">Glycosyl transferase family 2</fullName>
    </submittedName>
</protein>
<dbReference type="SUPFAM" id="SSF53448">
    <property type="entry name" value="Nucleotide-diphospho-sugar transferases"/>
    <property type="match status" value="1"/>
</dbReference>
<dbReference type="Pfam" id="PF00535">
    <property type="entry name" value="Glycos_transf_2"/>
    <property type="match status" value="1"/>
</dbReference>
<dbReference type="STRING" id="91360.SAMN05660330_00786"/>